<evidence type="ECO:0000259" key="2">
    <source>
        <dbReference type="Pfam" id="PF01266"/>
    </source>
</evidence>
<proteinExistence type="predicted"/>
<dbReference type="GO" id="GO:0004497">
    <property type="term" value="F:monooxygenase activity"/>
    <property type="evidence" value="ECO:0007669"/>
    <property type="project" value="InterPro"/>
</dbReference>
<reference evidence="3" key="1">
    <citation type="submission" date="2016-01" db="EMBL/GenBank/DDBJ databases">
        <authorList>
            <person name="Peeters C."/>
        </authorList>
    </citation>
    <scope>NUCLEOTIDE SEQUENCE</scope>
    <source>
        <strain evidence="3">LMG 29321</strain>
    </source>
</reference>
<evidence type="ECO:0000313" key="4">
    <source>
        <dbReference type="Proteomes" id="UP000071859"/>
    </source>
</evidence>
<dbReference type="PANTHER" id="PTHR43747">
    <property type="entry name" value="FAD-BINDING PROTEIN"/>
    <property type="match status" value="1"/>
</dbReference>
<evidence type="ECO:0000313" key="3">
    <source>
        <dbReference type="EMBL" id="SAL05785.1"/>
    </source>
</evidence>
<keyword evidence="4" id="KW-1185">Reference proteome</keyword>
<comment type="caution">
    <text evidence="3">The sequence shown here is derived from an EMBL/GenBank/DDBJ whole genome shotgun (WGS) entry which is preliminary data.</text>
</comment>
<keyword evidence="1" id="KW-0560">Oxidoreductase</keyword>
<dbReference type="PANTHER" id="PTHR43747:SF1">
    <property type="entry name" value="SLR1998 PROTEIN"/>
    <property type="match status" value="1"/>
</dbReference>
<accession>A0A158EFY9</accession>
<dbReference type="InterPro" id="IPR006076">
    <property type="entry name" value="FAD-dep_OxRdtase"/>
</dbReference>
<dbReference type="Pfam" id="PF01266">
    <property type="entry name" value="DAO"/>
    <property type="match status" value="1"/>
</dbReference>
<dbReference type="InterPro" id="IPR006905">
    <property type="entry name" value="Flavin_halogenase"/>
</dbReference>
<name>A0A158EFY9_9BURK</name>
<dbReference type="Pfam" id="PF04820">
    <property type="entry name" value="Trp_halogenase"/>
    <property type="match status" value="1"/>
</dbReference>
<dbReference type="EMBL" id="FCOX02000091">
    <property type="protein sequence ID" value="SAL05785.1"/>
    <property type="molecule type" value="Genomic_DNA"/>
</dbReference>
<protein>
    <submittedName>
        <fullName evidence="3">Tryptophan halogenase</fullName>
    </submittedName>
</protein>
<dbReference type="InterPro" id="IPR050816">
    <property type="entry name" value="Flavin-dep_Halogenase_NPB"/>
</dbReference>
<sequence length="372" mass="41349">MNETGATQLKFTSRDRMDVVVIGGGPAGCATAIALARRGLRVAMFEQSSYDRVRVGETLPPESRVHLAALDALRDVENDAHLPSSGIASVWGNEGLHQNDFIFNPYGHGWHLDRCRFDAMLARRAADVGVQVFLASTARWCEADSNGFEVEAKRTRAMSMRLRSRFVVDATGRGASPLPGQQRRIVYDKLVGLVGFVAQTYEEGDSRTLLEAVRDGWWYTAPLPAKRRVVVYMTDGDQLKHSRRDLDRFFLARLSEAPHTGKRVGMPSDVQSLHVLPASTYRHVSIHGERWVKVGDSACSYDPLSSSGVSKGLQSGLDAAAAVEASLDGDPFALANYTARVEQRFAQYLGSRALYYGREMRWPESAFWQRRH</sequence>
<dbReference type="Proteomes" id="UP000071859">
    <property type="component" value="Unassembled WGS sequence"/>
</dbReference>
<organism evidence="3 4">
    <name type="scientific">Caballeronia calidae</name>
    <dbReference type="NCBI Taxonomy" id="1777139"/>
    <lineage>
        <taxon>Bacteria</taxon>
        <taxon>Pseudomonadati</taxon>
        <taxon>Pseudomonadota</taxon>
        <taxon>Betaproteobacteria</taxon>
        <taxon>Burkholderiales</taxon>
        <taxon>Burkholderiaceae</taxon>
        <taxon>Caballeronia</taxon>
    </lineage>
</organism>
<dbReference type="Gene3D" id="3.50.50.60">
    <property type="entry name" value="FAD/NAD(P)-binding domain"/>
    <property type="match status" value="1"/>
</dbReference>
<dbReference type="AlphaFoldDB" id="A0A158EFY9"/>
<dbReference type="RefSeq" id="WP_062611813.1">
    <property type="nucleotide sequence ID" value="NZ_FCOX02000091.1"/>
</dbReference>
<dbReference type="Gene3D" id="3.30.9.100">
    <property type="match status" value="1"/>
</dbReference>
<dbReference type="PRINTS" id="PR00420">
    <property type="entry name" value="RNGMNOXGNASE"/>
</dbReference>
<dbReference type="InterPro" id="IPR036188">
    <property type="entry name" value="FAD/NAD-bd_sf"/>
</dbReference>
<dbReference type="SUPFAM" id="SSF51905">
    <property type="entry name" value="FAD/NAD(P)-binding domain"/>
    <property type="match status" value="1"/>
</dbReference>
<gene>
    <name evidence="3" type="ORF">AWB78_07697</name>
</gene>
<dbReference type="OrthoDB" id="103324at2"/>
<feature type="domain" description="FAD dependent oxidoreductase" evidence="2">
    <location>
        <begin position="18"/>
        <end position="48"/>
    </location>
</feature>
<evidence type="ECO:0000256" key="1">
    <source>
        <dbReference type="ARBA" id="ARBA00023002"/>
    </source>
</evidence>